<dbReference type="EMBL" id="FQYR01000010">
    <property type="protein sequence ID" value="SHK47533.1"/>
    <property type="molecule type" value="Genomic_DNA"/>
</dbReference>
<keyword evidence="1" id="KW-0472">Membrane</keyword>
<organism evidence="2 3">
    <name type="scientific">Rubritalea squalenifaciens DSM 18772</name>
    <dbReference type="NCBI Taxonomy" id="1123071"/>
    <lineage>
        <taxon>Bacteria</taxon>
        <taxon>Pseudomonadati</taxon>
        <taxon>Verrucomicrobiota</taxon>
        <taxon>Verrucomicrobiia</taxon>
        <taxon>Verrucomicrobiales</taxon>
        <taxon>Rubritaleaceae</taxon>
        <taxon>Rubritalea</taxon>
    </lineage>
</organism>
<sequence length="534" mass="59662">MSKEVHVLVQKLVDGDISPQEFDFLQDQMEADPSVRELYYDYVSLEQGLQFRLARKAQQSGLAGLAELRLRQQRKLMLKVATISSLAAAVLIAIGLSLFFIEPEGEGLQYASSPGTQFKLVHPEDAGEIPNGQMVVGSRMEVSQGVVEFQLDTGVRAVISGPADISLLSKNRLFMKSGSGWFDVPEKAHGFTVQTSEFEVVDLGTKFGIIADLAAEDQVHVFQGKVRVHALQGKKQQRELTEGNALRVYPAGDLEATGPESDYFLTQLPTELPHLHFTFEHADDLLGVESLTSQKEFSYQYQGDQADFESGRFGNALRLNGINNYLETNWPGILGDQPRTVAFWIKMPKKRISKEEKHISDTIVGWGMQRDQNEFEMNFNSKWTIHLDYSSYRRPSLNVSFGAFWYYVPDAELDDNQWHHVAVTYSGLVTEDGKPFVRVYVDGAEMRLKVKADRETVRDSAGNVAVRTLEKTPLVVGATLSSDPMQDTIQGQYLGALIDELYIIQGEIDEATVHSLMEKNRISTPPSVVGEDGQ</sequence>
<keyword evidence="1" id="KW-1133">Transmembrane helix</keyword>
<dbReference type="Proteomes" id="UP000184510">
    <property type="component" value="Unassembled WGS sequence"/>
</dbReference>
<name>A0A1M6SS42_9BACT</name>
<feature type="transmembrane region" description="Helical" evidence="1">
    <location>
        <begin position="76"/>
        <end position="101"/>
    </location>
</feature>
<dbReference type="InterPro" id="IPR012373">
    <property type="entry name" value="Ferrdict_sens_TM"/>
</dbReference>
<dbReference type="InParanoid" id="A0A1M6SS42"/>
<dbReference type="Gene3D" id="2.60.120.200">
    <property type="match status" value="1"/>
</dbReference>
<dbReference type="RefSeq" id="WP_143185409.1">
    <property type="nucleotide sequence ID" value="NZ_FQYR01000010.1"/>
</dbReference>
<dbReference type="SUPFAM" id="SSF49899">
    <property type="entry name" value="Concanavalin A-like lectins/glucanases"/>
    <property type="match status" value="1"/>
</dbReference>
<dbReference type="PANTHER" id="PTHR30273:SF2">
    <property type="entry name" value="PROTEIN FECR"/>
    <property type="match status" value="1"/>
</dbReference>
<reference evidence="2 3" key="1">
    <citation type="submission" date="2016-11" db="EMBL/GenBank/DDBJ databases">
        <authorList>
            <person name="Jaros S."/>
            <person name="Januszkiewicz K."/>
            <person name="Wedrychowicz H."/>
        </authorList>
    </citation>
    <scope>NUCLEOTIDE SEQUENCE [LARGE SCALE GENOMIC DNA]</scope>
    <source>
        <strain evidence="2 3">DSM 18772</strain>
    </source>
</reference>
<keyword evidence="1" id="KW-0812">Transmembrane</keyword>
<dbReference type="Gene3D" id="2.60.120.1440">
    <property type="match status" value="1"/>
</dbReference>
<accession>A0A1M6SS42</accession>
<gene>
    <name evidence="2" type="ORF">SAMN02745181_3879</name>
</gene>
<dbReference type="STRING" id="1123071.SAMN02745181_3879"/>
<evidence type="ECO:0000313" key="3">
    <source>
        <dbReference type="Proteomes" id="UP000184510"/>
    </source>
</evidence>
<dbReference type="GO" id="GO:0016989">
    <property type="term" value="F:sigma factor antagonist activity"/>
    <property type="evidence" value="ECO:0007669"/>
    <property type="project" value="TreeGrafter"/>
</dbReference>
<dbReference type="AlphaFoldDB" id="A0A1M6SS42"/>
<dbReference type="OrthoDB" id="258532at2"/>
<evidence type="ECO:0000313" key="2">
    <source>
        <dbReference type="EMBL" id="SHK47533.1"/>
    </source>
</evidence>
<dbReference type="Pfam" id="PF13385">
    <property type="entry name" value="Laminin_G_3"/>
    <property type="match status" value="1"/>
</dbReference>
<dbReference type="InterPro" id="IPR013320">
    <property type="entry name" value="ConA-like_dom_sf"/>
</dbReference>
<protein>
    <submittedName>
        <fullName evidence="2">FecR family protein</fullName>
    </submittedName>
</protein>
<keyword evidence="3" id="KW-1185">Reference proteome</keyword>
<proteinExistence type="predicted"/>
<evidence type="ECO:0000256" key="1">
    <source>
        <dbReference type="SAM" id="Phobius"/>
    </source>
</evidence>
<dbReference type="PANTHER" id="PTHR30273">
    <property type="entry name" value="PERIPLASMIC SIGNAL SENSOR AND SIGMA FACTOR ACTIVATOR FECR-RELATED"/>
    <property type="match status" value="1"/>
</dbReference>